<dbReference type="AlphaFoldDB" id="A0A532UU72"/>
<comment type="caution">
    <text evidence="1">The sequence shown here is derived from an EMBL/GenBank/DDBJ whole genome shotgun (WGS) entry which is preliminary data.</text>
</comment>
<gene>
    <name evidence="1" type="ORF">CEE36_10730</name>
</gene>
<evidence type="ECO:0000313" key="2">
    <source>
        <dbReference type="Proteomes" id="UP000317778"/>
    </source>
</evidence>
<proteinExistence type="predicted"/>
<accession>A0A532UU72</accession>
<name>A0A532UU72_UNCT6</name>
<protein>
    <recommendedName>
        <fullName evidence="3">HEPN domain-containing protein</fullName>
    </recommendedName>
</protein>
<dbReference type="EMBL" id="NJBO01000027">
    <property type="protein sequence ID" value="TKJ38471.1"/>
    <property type="molecule type" value="Genomic_DNA"/>
</dbReference>
<reference evidence="1 2" key="1">
    <citation type="submission" date="2017-06" db="EMBL/GenBank/DDBJ databases">
        <title>Novel microbial phyla capable of carbon fixation and sulfur reduction in deep-sea sediments.</title>
        <authorList>
            <person name="Huang J."/>
            <person name="Baker B."/>
            <person name="Wang Y."/>
        </authorList>
    </citation>
    <scope>NUCLEOTIDE SEQUENCE [LARGE SCALE GENOMIC DNA]</scope>
    <source>
        <strain evidence="1">B3_TA06</strain>
    </source>
</reference>
<dbReference type="Gene3D" id="1.20.120.330">
    <property type="entry name" value="Nucleotidyltransferases domain 2"/>
    <property type="match status" value="1"/>
</dbReference>
<evidence type="ECO:0000313" key="1">
    <source>
        <dbReference type="EMBL" id="TKJ38471.1"/>
    </source>
</evidence>
<sequence length="147" mass="16972">MSLQDWVKNGWLKEHTSSRQEISDLLGLVARDLKACQTEKLPLDWRFTIAYNAALQAATAALRAVGFRTTHSSHHYYTIESLSLTLALDSKFVRRLHAFSKKRSISSYDAMGTISDREFEEMVGMAEDLRQRVEEWLKANHPELWED</sequence>
<dbReference type="Proteomes" id="UP000317778">
    <property type="component" value="Unassembled WGS sequence"/>
</dbReference>
<evidence type="ECO:0008006" key="3">
    <source>
        <dbReference type="Google" id="ProtNLM"/>
    </source>
</evidence>
<organism evidence="1 2">
    <name type="scientific">candidate division TA06 bacterium B3_TA06</name>
    <dbReference type="NCBI Taxonomy" id="2012487"/>
    <lineage>
        <taxon>Bacteria</taxon>
        <taxon>Bacteria division TA06</taxon>
    </lineage>
</organism>